<keyword evidence="1" id="KW-0479">Metal-binding</keyword>
<feature type="domain" description="Fe2OG dioxygenase" evidence="2">
    <location>
        <begin position="94"/>
        <end position="210"/>
    </location>
</feature>
<dbReference type="OrthoDB" id="9783171at2"/>
<organism evidence="3 4">
    <name type="scientific">Erwinia mallotivora</name>
    <dbReference type="NCBI Taxonomy" id="69222"/>
    <lineage>
        <taxon>Bacteria</taxon>
        <taxon>Pseudomonadati</taxon>
        <taxon>Pseudomonadota</taxon>
        <taxon>Gammaproteobacteria</taxon>
        <taxon>Enterobacterales</taxon>
        <taxon>Erwiniaceae</taxon>
        <taxon>Erwinia</taxon>
    </lineage>
</organism>
<dbReference type="GO" id="GO:0016491">
    <property type="term" value="F:oxidoreductase activity"/>
    <property type="evidence" value="ECO:0007669"/>
    <property type="project" value="UniProtKB-KW"/>
</dbReference>
<evidence type="ECO:0000256" key="1">
    <source>
        <dbReference type="RuleBase" id="RU003682"/>
    </source>
</evidence>
<comment type="caution">
    <text evidence="3">The sequence shown here is derived from an EMBL/GenBank/DDBJ whole genome shotgun (WGS) entry which is preliminary data.</text>
</comment>
<dbReference type="InterPro" id="IPR005123">
    <property type="entry name" value="Oxoglu/Fe-dep_dioxygenase_dom"/>
</dbReference>
<accession>A0A014NP05</accession>
<proteinExistence type="inferred from homology"/>
<evidence type="ECO:0000313" key="4">
    <source>
        <dbReference type="Proteomes" id="UP000019918"/>
    </source>
</evidence>
<keyword evidence="4" id="KW-1185">Reference proteome</keyword>
<dbReference type="Proteomes" id="UP000019918">
    <property type="component" value="Unassembled WGS sequence"/>
</dbReference>
<reference evidence="3 4" key="1">
    <citation type="submission" date="2014-02" db="EMBL/GenBank/DDBJ databases">
        <title>Draft genome of Erwinia mallotivora strain BT-MARDI, a papaya dieback pathogen.</title>
        <authorList>
            <person name="Redzuan R."/>
            <person name="Abu Bakar N."/>
            <person name="Badrun R."/>
            <person name="Mohd Raih M.F."/>
            <person name="Rozano L."/>
            <person name="Mat Amin N."/>
        </authorList>
    </citation>
    <scope>NUCLEOTIDE SEQUENCE [LARGE SCALE GENOMIC DNA]</scope>
    <source>
        <strain evidence="3 4">BT-MARDI</strain>
    </source>
</reference>
<dbReference type="EMBL" id="JFHN01000045">
    <property type="protein sequence ID" value="EXU75560.1"/>
    <property type="molecule type" value="Genomic_DNA"/>
</dbReference>
<dbReference type="GO" id="GO:0046872">
    <property type="term" value="F:metal ion binding"/>
    <property type="evidence" value="ECO:0007669"/>
    <property type="project" value="UniProtKB-KW"/>
</dbReference>
<evidence type="ECO:0000313" key="3">
    <source>
        <dbReference type="EMBL" id="EXU75560.1"/>
    </source>
</evidence>
<dbReference type="PATRIC" id="fig|69222.5.peg.2132"/>
<sequence length="217" mass="24839">MSEYFNLENIIHGRRHESPFPWGELTQIWHNSTTALTLAEEFPTEGFNYRERNGGYFYRRTLIPLGQGHLTDPATLSHAWQGMCNELLSDKFITALSTFCQAPLAEFKMEAVAFRGGRDTHYLPHVDASLTRGFRMIIYFNDQWQESWGGAFQILNPDNHAEVCCSVLPLVGNASVIIRDGYYETWHQVVPLTGESVKTRNALNVTWYEPGTMSTRQ</sequence>
<dbReference type="RefSeq" id="WP_034936961.1">
    <property type="nucleotide sequence ID" value="NZ_JFHN01000045.1"/>
</dbReference>
<dbReference type="InterPro" id="IPR044862">
    <property type="entry name" value="Pro_4_hyd_alph_FE2OG_OXY"/>
</dbReference>
<dbReference type="Gene3D" id="2.60.120.620">
    <property type="entry name" value="q2cbj1_9rhob like domain"/>
    <property type="match status" value="1"/>
</dbReference>
<keyword evidence="1" id="KW-0560">Oxidoreductase</keyword>
<dbReference type="STRING" id="69222.BG55_10330"/>
<evidence type="ECO:0000259" key="2">
    <source>
        <dbReference type="PROSITE" id="PS51471"/>
    </source>
</evidence>
<name>A0A014NP05_9GAMM</name>
<keyword evidence="1" id="KW-0408">Iron</keyword>
<dbReference type="PROSITE" id="PS51471">
    <property type="entry name" value="FE2OG_OXY"/>
    <property type="match status" value="1"/>
</dbReference>
<gene>
    <name evidence="3" type="ORF">BG55_10330</name>
</gene>
<dbReference type="Pfam" id="PF13640">
    <property type="entry name" value="2OG-FeII_Oxy_3"/>
    <property type="match status" value="1"/>
</dbReference>
<comment type="similarity">
    <text evidence="1">Belongs to the iron/ascorbate-dependent oxidoreductase family.</text>
</comment>
<protein>
    <submittedName>
        <fullName evidence="3">SanC</fullName>
    </submittedName>
</protein>
<dbReference type="AlphaFoldDB" id="A0A014NP05"/>